<name>A0A1M6YUL5_PSETH</name>
<feature type="transmembrane region" description="Helical" evidence="6">
    <location>
        <begin position="93"/>
        <end position="116"/>
    </location>
</feature>
<dbReference type="PANTHER" id="PTHR30250:SF11">
    <property type="entry name" value="O-ANTIGEN TRANSPORTER-RELATED"/>
    <property type="match status" value="1"/>
</dbReference>
<evidence type="ECO:0000256" key="2">
    <source>
        <dbReference type="ARBA" id="ARBA00022475"/>
    </source>
</evidence>
<feature type="transmembrane region" description="Helical" evidence="6">
    <location>
        <begin position="395"/>
        <end position="416"/>
    </location>
</feature>
<dbReference type="Pfam" id="PF01943">
    <property type="entry name" value="Polysacc_synt"/>
    <property type="match status" value="1"/>
</dbReference>
<evidence type="ECO:0000256" key="4">
    <source>
        <dbReference type="ARBA" id="ARBA00022989"/>
    </source>
</evidence>
<evidence type="ECO:0000256" key="6">
    <source>
        <dbReference type="SAM" id="Phobius"/>
    </source>
</evidence>
<keyword evidence="4 6" id="KW-1133">Transmembrane helix</keyword>
<feature type="transmembrane region" description="Helical" evidence="6">
    <location>
        <begin position="136"/>
        <end position="156"/>
    </location>
</feature>
<dbReference type="AlphaFoldDB" id="A0A1M6YUL5"/>
<feature type="transmembrane region" description="Helical" evidence="6">
    <location>
        <begin position="190"/>
        <end position="212"/>
    </location>
</feature>
<feature type="transmembrane region" description="Helical" evidence="6">
    <location>
        <begin position="58"/>
        <end position="81"/>
    </location>
</feature>
<reference evidence="7 8" key="1">
    <citation type="submission" date="2016-11" db="EMBL/GenBank/DDBJ databases">
        <authorList>
            <person name="Jaros S."/>
            <person name="Januszkiewicz K."/>
            <person name="Wedrychowicz H."/>
        </authorList>
    </citation>
    <scope>NUCLEOTIDE SEQUENCE [LARGE SCALE GENOMIC DNA]</scope>
    <source>
        <strain evidence="7 8">DSM 43832</strain>
    </source>
</reference>
<organism evidence="7 8">
    <name type="scientific">Pseudonocardia thermophila</name>
    <dbReference type="NCBI Taxonomy" id="1848"/>
    <lineage>
        <taxon>Bacteria</taxon>
        <taxon>Bacillati</taxon>
        <taxon>Actinomycetota</taxon>
        <taxon>Actinomycetes</taxon>
        <taxon>Pseudonocardiales</taxon>
        <taxon>Pseudonocardiaceae</taxon>
        <taxon>Pseudonocardia</taxon>
    </lineage>
</organism>
<feature type="transmembrane region" description="Helical" evidence="6">
    <location>
        <begin position="163"/>
        <end position="184"/>
    </location>
</feature>
<accession>A0A1M6YUL5</accession>
<evidence type="ECO:0000313" key="7">
    <source>
        <dbReference type="EMBL" id="SHL21729.1"/>
    </source>
</evidence>
<feature type="transmembrane region" description="Helical" evidence="6">
    <location>
        <begin position="304"/>
        <end position="326"/>
    </location>
</feature>
<dbReference type="PANTHER" id="PTHR30250">
    <property type="entry name" value="PST FAMILY PREDICTED COLANIC ACID TRANSPORTER"/>
    <property type="match status" value="1"/>
</dbReference>
<keyword evidence="5 6" id="KW-0472">Membrane</keyword>
<dbReference type="STRING" id="1848.SAMN05443637_12171"/>
<dbReference type="GO" id="GO:0005886">
    <property type="term" value="C:plasma membrane"/>
    <property type="evidence" value="ECO:0007669"/>
    <property type="project" value="UniProtKB-SubCell"/>
</dbReference>
<keyword evidence="3 6" id="KW-0812">Transmembrane</keyword>
<keyword evidence="2" id="KW-1003">Cell membrane</keyword>
<sequence length="432" mass="45404">MSAGVLGKARGLLAGAQDDPMIRNAFYLMLTTVTTAAMGFVFWLITARLYDVDDVGRATSLTSAVTLLSYFSLIGLGYSLVRYLPTSRAPGDYVSSALIAVTAAGVVGSVLLLAVIPVVSPEMSFVNRSWETMATFVVLATTSALKLLTDSVFVACREARWNFLINGLLMGVVKIALPVLFIPYGAMGIFVAQGLASVVGAVASIAAIRWKLGVPLRLRFRARLLRETLPYSMGNYVTSGLNLVPLMVIPVVVLEGDGPAAAAGYFIAFQIATVINSISFAVGESLFAEGSHEDRSLGALMRRSAAVMLVATVPVVAVVVLLARFVLTIFGPEYVDTATGTLIVLALGAFPVAFHTWTSFLIKITRQLRAMVAAELVFAVVTTILAALAAGRGTVWVAVAWGVGNAVSGIVAAVALRRRPAQVAAEPVGSAS</sequence>
<keyword evidence="8" id="KW-1185">Reference proteome</keyword>
<dbReference type="Proteomes" id="UP000184363">
    <property type="component" value="Unassembled WGS sequence"/>
</dbReference>
<dbReference type="InterPro" id="IPR050833">
    <property type="entry name" value="Poly_Biosynth_Transport"/>
</dbReference>
<dbReference type="InterPro" id="IPR002797">
    <property type="entry name" value="Polysacc_synth"/>
</dbReference>
<protein>
    <submittedName>
        <fullName evidence="7">Membrane protein involved in the export of O-antigen and teichoic acid</fullName>
    </submittedName>
</protein>
<evidence type="ECO:0000256" key="1">
    <source>
        <dbReference type="ARBA" id="ARBA00004651"/>
    </source>
</evidence>
<dbReference type="EMBL" id="FRAP01000021">
    <property type="protein sequence ID" value="SHL21729.1"/>
    <property type="molecule type" value="Genomic_DNA"/>
</dbReference>
<evidence type="ECO:0000256" key="5">
    <source>
        <dbReference type="ARBA" id="ARBA00023136"/>
    </source>
</evidence>
<dbReference type="RefSeq" id="WP_073459581.1">
    <property type="nucleotide sequence ID" value="NZ_CALGVN010000008.1"/>
</dbReference>
<feature type="transmembrane region" description="Helical" evidence="6">
    <location>
        <begin position="233"/>
        <end position="254"/>
    </location>
</feature>
<comment type="subcellular location">
    <subcellularLocation>
        <location evidence="1">Cell membrane</location>
        <topology evidence="1">Multi-pass membrane protein</topology>
    </subcellularLocation>
</comment>
<proteinExistence type="predicted"/>
<evidence type="ECO:0000256" key="3">
    <source>
        <dbReference type="ARBA" id="ARBA00022692"/>
    </source>
</evidence>
<evidence type="ECO:0000313" key="8">
    <source>
        <dbReference type="Proteomes" id="UP000184363"/>
    </source>
</evidence>
<feature type="transmembrane region" description="Helical" evidence="6">
    <location>
        <begin position="260"/>
        <end position="283"/>
    </location>
</feature>
<feature type="transmembrane region" description="Helical" evidence="6">
    <location>
        <begin position="25"/>
        <end position="46"/>
    </location>
</feature>
<dbReference type="OrthoDB" id="30633at2"/>
<feature type="transmembrane region" description="Helical" evidence="6">
    <location>
        <begin position="338"/>
        <end position="358"/>
    </location>
</feature>
<feature type="transmembrane region" description="Helical" evidence="6">
    <location>
        <begin position="370"/>
        <end position="389"/>
    </location>
</feature>
<gene>
    <name evidence="7" type="ORF">SAMN05443637_12171</name>
</gene>